<evidence type="ECO:0000256" key="2">
    <source>
        <dbReference type="ARBA" id="ARBA00005263"/>
    </source>
</evidence>
<reference evidence="8 9" key="1">
    <citation type="submission" date="2015-12" db="EMBL/GenBank/DDBJ databases">
        <title>Dictyostelia acquired genes for synthesis and detection of signals that induce cell-type specialization by lateral gene transfer from prokaryotes.</title>
        <authorList>
            <person name="Gloeckner G."/>
            <person name="Schaap P."/>
        </authorList>
    </citation>
    <scope>NUCLEOTIDE SEQUENCE [LARGE SCALE GENOMIC DNA]</scope>
    <source>
        <strain evidence="8 9">TK</strain>
    </source>
</reference>
<protein>
    <recommendedName>
        <fullName evidence="6">Clathrin light chain</fullName>
    </recommendedName>
</protein>
<feature type="compositionally biased region" description="Polar residues" evidence="7">
    <location>
        <begin position="32"/>
        <end position="50"/>
    </location>
</feature>
<evidence type="ECO:0000256" key="6">
    <source>
        <dbReference type="RuleBase" id="RU363137"/>
    </source>
</evidence>
<dbReference type="EMBL" id="LODT01000053">
    <property type="protein sequence ID" value="KYQ88171.1"/>
    <property type="molecule type" value="Genomic_DNA"/>
</dbReference>
<feature type="region of interest" description="Disordered" evidence="7">
    <location>
        <begin position="32"/>
        <end position="183"/>
    </location>
</feature>
<proteinExistence type="inferred from homology"/>
<dbReference type="AlphaFoldDB" id="A0A151Z2I3"/>
<keyword evidence="4 6" id="KW-0168">Coated pit</keyword>
<comment type="similarity">
    <text evidence="2 6">Belongs to the clathrin light chain family.</text>
</comment>
<keyword evidence="3 6" id="KW-0472">Membrane</keyword>
<sequence length="197" mass="22261">MSDGFGDENVEVIEEFIEGDVDFGNDTTVQYVNEDGSTFTPTNGTQFQQTNNSFDSSPNQNSSSFSQPNGAIDYNKPKETAPAMKEYLDKHDKELKDKQKASEEKRQKKIQEAKQSLDKFYAERESKKKTALKNNREHNKSIEGDSNSSTGNTWESVVSMVDLKDKPKDATSTAEKSKDTTRMREILIRLKNTPITN</sequence>
<dbReference type="PANTHER" id="PTHR10639:SF7">
    <property type="entry name" value="CLATHRIN LIGHT CHAIN"/>
    <property type="match status" value="1"/>
</dbReference>
<feature type="compositionally biased region" description="Basic and acidic residues" evidence="7">
    <location>
        <begin position="162"/>
        <end position="183"/>
    </location>
</feature>
<evidence type="ECO:0000256" key="7">
    <source>
        <dbReference type="SAM" id="MobiDB-lite"/>
    </source>
</evidence>
<evidence type="ECO:0000256" key="4">
    <source>
        <dbReference type="ARBA" id="ARBA00023176"/>
    </source>
</evidence>
<dbReference type="InParanoid" id="A0A151Z2I3"/>
<evidence type="ECO:0000256" key="5">
    <source>
        <dbReference type="ARBA" id="ARBA00023329"/>
    </source>
</evidence>
<dbReference type="GO" id="GO:0030130">
    <property type="term" value="C:clathrin coat of trans-Golgi network vesicle"/>
    <property type="evidence" value="ECO:0007669"/>
    <property type="project" value="InterPro"/>
</dbReference>
<comment type="subcellular location">
    <subcellularLocation>
        <location evidence="1 6">Cytoplasmic vesicle membrane</location>
        <topology evidence="1 6">Peripheral membrane protein</topology>
        <orientation evidence="1 6">Cytoplasmic side</orientation>
    </subcellularLocation>
    <subcellularLocation>
        <location evidence="6">Membrane</location>
        <location evidence="6">Coated pit</location>
        <topology evidence="6">Peripheral membrane protein</topology>
        <orientation evidence="6">Cytoplasmic side</orientation>
    </subcellularLocation>
    <text evidence="6">Cytoplasmic face of coated pits and vesicles.</text>
</comment>
<comment type="caution">
    <text evidence="8">The sequence shown here is derived from an EMBL/GenBank/DDBJ whole genome shotgun (WGS) entry which is preliminary data.</text>
</comment>
<keyword evidence="9" id="KW-1185">Reference proteome</keyword>
<dbReference type="GO" id="GO:0005198">
    <property type="term" value="F:structural molecule activity"/>
    <property type="evidence" value="ECO:0007669"/>
    <property type="project" value="InterPro"/>
</dbReference>
<name>A0A151Z2I3_TIELA</name>
<feature type="compositionally biased region" description="Basic and acidic residues" evidence="7">
    <location>
        <begin position="86"/>
        <end position="143"/>
    </location>
</feature>
<dbReference type="OrthoDB" id="5512at2759"/>
<dbReference type="STRING" id="361077.A0A151Z2I3"/>
<comment type="function">
    <text evidence="6">Clathrin is the major protein of the polyhedral coat of coated pits and vesicles.</text>
</comment>
<dbReference type="Pfam" id="PF01086">
    <property type="entry name" value="Clathrin_lg_ch"/>
    <property type="match status" value="1"/>
</dbReference>
<evidence type="ECO:0000256" key="3">
    <source>
        <dbReference type="ARBA" id="ARBA00023136"/>
    </source>
</evidence>
<dbReference type="GO" id="GO:0030132">
    <property type="term" value="C:clathrin coat of coated pit"/>
    <property type="evidence" value="ECO:0007669"/>
    <property type="project" value="InterPro"/>
</dbReference>
<dbReference type="GO" id="GO:0072583">
    <property type="term" value="P:clathrin-dependent endocytosis"/>
    <property type="evidence" value="ECO:0007669"/>
    <property type="project" value="TreeGrafter"/>
</dbReference>
<keyword evidence="5 6" id="KW-0968">Cytoplasmic vesicle</keyword>
<organism evidence="8 9">
    <name type="scientific">Tieghemostelium lacteum</name>
    <name type="common">Slime mold</name>
    <name type="synonym">Dictyostelium lacteum</name>
    <dbReference type="NCBI Taxonomy" id="361077"/>
    <lineage>
        <taxon>Eukaryota</taxon>
        <taxon>Amoebozoa</taxon>
        <taxon>Evosea</taxon>
        <taxon>Eumycetozoa</taxon>
        <taxon>Dictyostelia</taxon>
        <taxon>Dictyosteliales</taxon>
        <taxon>Raperosteliaceae</taxon>
        <taxon>Tieghemostelium</taxon>
    </lineage>
</organism>
<evidence type="ECO:0000313" key="9">
    <source>
        <dbReference type="Proteomes" id="UP000076078"/>
    </source>
</evidence>
<feature type="compositionally biased region" description="Polar residues" evidence="7">
    <location>
        <begin position="144"/>
        <end position="156"/>
    </location>
</feature>
<dbReference type="OMA" id="NKDTSRM"/>
<evidence type="ECO:0000256" key="1">
    <source>
        <dbReference type="ARBA" id="ARBA00004180"/>
    </source>
</evidence>
<accession>A0A151Z2I3</accession>
<dbReference type="Proteomes" id="UP000076078">
    <property type="component" value="Unassembled WGS sequence"/>
</dbReference>
<evidence type="ECO:0000313" key="8">
    <source>
        <dbReference type="EMBL" id="KYQ88171.1"/>
    </source>
</evidence>
<gene>
    <name evidence="8" type="ORF">DLAC_11421</name>
</gene>
<dbReference type="FunCoup" id="A0A151Z2I3">
    <property type="interactions" value="55"/>
</dbReference>
<dbReference type="InterPro" id="IPR000996">
    <property type="entry name" value="Clathrin_L-chain"/>
</dbReference>
<dbReference type="GO" id="GO:0006886">
    <property type="term" value="P:intracellular protein transport"/>
    <property type="evidence" value="ECO:0007669"/>
    <property type="project" value="InterPro"/>
</dbReference>
<feature type="compositionally biased region" description="Low complexity" evidence="7">
    <location>
        <begin position="51"/>
        <end position="69"/>
    </location>
</feature>
<dbReference type="PANTHER" id="PTHR10639">
    <property type="entry name" value="CLATHRIN LIGHT CHAIN"/>
    <property type="match status" value="1"/>
</dbReference>
<dbReference type="GO" id="GO:0032050">
    <property type="term" value="F:clathrin heavy chain binding"/>
    <property type="evidence" value="ECO:0007669"/>
    <property type="project" value="TreeGrafter"/>
</dbReference>